<organism evidence="7 8">
    <name type="scientific">Zoogloea oleivorans</name>
    <dbReference type="NCBI Taxonomy" id="1552750"/>
    <lineage>
        <taxon>Bacteria</taxon>
        <taxon>Pseudomonadati</taxon>
        <taxon>Pseudomonadota</taxon>
        <taxon>Betaproteobacteria</taxon>
        <taxon>Rhodocyclales</taxon>
        <taxon>Zoogloeaceae</taxon>
        <taxon>Zoogloea</taxon>
    </lineage>
</organism>
<sequence>MDALSTLQSPLVLTIAVLGLGLLGAALAAIAKLRRTQEEMRISKEFFQSTFESAAVGMAVADQGGHYIKVNRAMCNFVGYSEAELLGMSYHDVTHPDDLKENVQARARLLSGELPTFHQEKRYVRKDGQIVWALMVASQVLDRNGRVAYSVGQMLNIEPQKKVERDLLESRRQLRELSSHQTTLLEEERKHIAREIHDELGQRLTALKMEISLLRLCFGNNPELFRIAEEMRSLADSTIDVVRQVASNLRPAALDLGLVPAIEWLAEDLQLRSEISCQLEIGNEEFIMDETQATVAFRVVQESLTNIARHSGASEVHIALWDGDAQLHLRIHDNGCGFNPVTASKQESFGLLGMRERVLAMGGTLQLDSTPGQGTTVSIQMPLQENDRK</sequence>
<keyword evidence="3" id="KW-0902">Two-component regulatory system</keyword>
<dbReference type="Gene3D" id="3.30.450.20">
    <property type="entry name" value="PAS domain"/>
    <property type="match status" value="1"/>
</dbReference>
<comment type="caution">
    <text evidence="7">The sequence shown here is derived from an EMBL/GenBank/DDBJ whole genome shotgun (WGS) entry which is preliminary data.</text>
</comment>
<dbReference type="SMART" id="SM00086">
    <property type="entry name" value="PAC"/>
    <property type="match status" value="1"/>
</dbReference>
<dbReference type="InterPro" id="IPR000014">
    <property type="entry name" value="PAS"/>
</dbReference>
<reference evidence="7 8" key="1">
    <citation type="submission" date="2019-01" db="EMBL/GenBank/DDBJ databases">
        <title>Zoogloea oleivorans genome sequencing and assembly.</title>
        <authorList>
            <person name="Tancsics A."/>
            <person name="Farkas M."/>
            <person name="Kriszt B."/>
            <person name="Maroti G."/>
            <person name="Horvath B."/>
        </authorList>
    </citation>
    <scope>NUCLEOTIDE SEQUENCE [LARGE SCALE GENOMIC DNA]</scope>
    <source>
        <strain evidence="7 8">Buc</strain>
    </source>
</reference>
<dbReference type="GO" id="GO:0016020">
    <property type="term" value="C:membrane"/>
    <property type="evidence" value="ECO:0007669"/>
    <property type="project" value="InterPro"/>
</dbReference>
<dbReference type="SMART" id="SM00387">
    <property type="entry name" value="HATPase_c"/>
    <property type="match status" value="1"/>
</dbReference>
<dbReference type="GO" id="GO:0000155">
    <property type="term" value="F:phosphorelay sensor kinase activity"/>
    <property type="evidence" value="ECO:0007669"/>
    <property type="project" value="InterPro"/>
</dbReference>
<dbReference type="AlphaFoldDB" id="A0A6C2CSI7"/>
<dbReference type="InterPro" id="IPR001610">
    <property type="entry name" value="PAC"/>
</dbReference>
<evidence type="ECO:0000256" key="1">
    <source>
        <dbReference type="ARBA" id="ARBA00022679"/>
    </source>
</evidence>
<accession>A0A6C2CSI7</accession>
<dbReference type="PANTHER" id="PTHR24421:SF59">
    <property type="entry name" value="OXYGEN SENSOR HISTIDINE KINASE NREB"/>
    <property type="match status" value="1"/>
</dbReference>
<dbReference type="InterPro" id="IPR003594">
    <property type="entry name" value="HATPase_dom"/>
</dbReference>
<dbReference type="EMBL" id="SDKK01000010">
    <property type="protein sequence ID" value="TYC56519.1"/>
    <property type="molecule type" value="Genomic_DNA"/>
</dbReference>
<keyword evidence="1" id="KW-0808">Transferase</keyword>
<evidence type="ECO:0000259" key="6">
    <source>
        <dbReference type="PROSITE" id="PS50113"/>
    </source>
</evidence>
<proteinExistence type="predicted"/>
<dbReference type="SMART" id="SM00091">
    <property type="entry name" value="PAS"/>
    <property type="match status" value="1"/>
</dbReference>
<protein>
    <submittedName>
        <fullName evidence="7">PAS domain S-box protein</fullName>
    </submittedName>
</protein>
<keyword evidence="2" id="KW-0418">Kinase</keyword>
<dbReference type="InterPro" id="IPR005467">
    <property type="entry name" value="His_kinase_dom"/>
</dbReference>
<dbReference type="Pfam" id="PF08447">
    <property type="entry name" value="PAS_3"/>
    <property type="match status" value="1"/>
</dbReference>
<dbReference type="OrthoDB" id="9792869at2"/>
<dbReference type="RefSeq" id="WP_148579257.1">
    <property type="nucleotide sequence ID" value="NZ_SDKK01000010.1"/>
</dbReference>
<dbReference type="Proteomes" id="UP000389128">
    <property type="component" value="Unassembled WGS sequence"/>
</dbReference>
<evidence type="ECO:0000256" key="3">
    <source>
        <dbReference type="ARBA" id="ARBA00023012"/>
    </source>
</evidence>
<dbReference type="Gene3D" id="1.20.5.1930">
    <property type="match status" value="1"/>
</dbReference>
<feature type="domain" description="PAC" evidence="6">
    <location>
        <begin position="117"/>
        <end position="169"/>
    </location>
</feature>
<dbReference type="PANTHER" id="PTHR24421">
    <property type="entry name" value="NITRATE/NITRITE SENSOR PROTEIN NARX-RELATED"/>
    <property type="match status" value="1"/>
</dbReference>
<dbReference type="SUPFAM" id="SSF55785">
    <property type="entry name" value="PYP-like sensor domain (PAS domain)"/>
    <property type="match status" value="1"/>
</dbReference>
<dbReference type="PROSITE" id="PS50112">
    <property type="entry name" value="PAS"/>
    <property type="match status" value="1"/>
</dbReference>
<dbReference type="PROSITE" id="PS50109">
    <property type="entry name" value="HIS_KIN"/>
    <property type="match status" value="1"/>
</dbReference>
<dbReference type="InterPro" id="IPR035965">
    <property type="entry name" value="PAS-like_dom_sf"/>
</dbReference>
<dbReference type="Gene3D" id="3.30.565.10">
    <property type="entry name" value="Histidine kinase-like ATPase, C-terminal domain"/>
    <property type="match status" value="1"/>
</dbReference>
<evidence type="ECO:0000313" key="8">
    <source>
        <dbReference type="Proteomes" id="UP000389128"/>
    </source>
</evidence>
<evidence type="ECO:0000259" key="5">
    <source>
        <dbReference type="PROSITE" id="PS50112"/>
    </source>
</evidence>
<dbReference type="Pfam" id="PF07730">
    <property type="entry name" value="HisKA_3"/>
    <property type="match status" value="1"/>
</dbReference>
<dbReference type="InterPro" id="IPR013655">
    <property type="entry name" value="PAS_fold_3"/>
</dbReference>
<dbReference type="GO" id="GO:0046983">
    <property type="term" value="F:protein dimerization activity"/>
    <property type="evidence" value="ECO:0007669"/>
    <property type="project" value="InterPro"/>
</dbReference>
<evidence type="ECO:0000256" key="2">
    <source>
        <dbReference type="ARBA" id="ARBA00022777"/>
    </source>
</evidence>
<dbReference type="PROSITE" id="PS50113">
    <property type="entry name" value="PAC"/>
    <property type="match status" value="1"/>
</dbReference>
<evidence type="ECO:0000313" key="7">
    <source>
        <dbReference type="EMBL" id="TYC56519.1"/>
    </source>
</evidence>
<dbReference type="CDD" id="cd00130">
    <property type="entry name" value="PAS"/>
    <property type="match status" value="1"/>
</dbReference>
<feature type="domain" description="PAS" evidence="5">
    <location>
        <begin position="43"/>
        <end position="113"/>
    </location>
</feature>
<dbReference type="InterPro" id="IPR050482">
    <property type="entry name" value="Sensor_HK_TwoCompSys"/>
</dbReference>
<dbReference type="InterPro" id="IPR011712">
    <property type="entry name" value="Sig_transdc_His_kin_sub3_dim/P"/>
</dbReference>
<dbReference type="CDD" id="cd16917">
    <property type="entry name" value="HATPase_UhpB-NarQ-NarX-like"/>
    <property type="match status" value="1"/>
</dbReference>
<feature type="domain" description="Histidine kinase" evidence="4">
    <location>
        <begin position="195"/>
        <end position="385"/>
    </location>
</feature>
<dbReference type="NCBIfam" id="TIGR00229">
    <property type="entry name" value="sensory_box"/>
    <property type="match status" value="1"/>
</dbReference>
<dbReference type="SUPFAM" id="SSF55874">
    <property type="entry name" value="ATPase domain of HSP90 chaperone/DNA topoisomerase II/histidine kinase"/>
    <property type="match status" value="1"/>
</dbReference>
<evidence type="ECO:0000259" key="4">
    <source>
        <dbReference type="PROSITE" id="PS50109"/>
    </source>
</evidence>
<name>A0A6C2CSI7_9RHOO</name>
<dbReference type="InterPro" id="IPR036890">
    <property type="entry name" value="HATPase_C_sf"/>
</dbReference>
<gene>
    <name evidence="7" type="ORF">ETQ85_11730</name>
</gene>
<dbReference type="Pfam" id="PF02518">
    <property type="entry name" value="HATPase_c"/>
    <property type="match status" value="1"/>
</dbReference>
<keyword evidence="8" id="KW-1185">Reference proteome</keyword>
<dbReference type="InterPro" id="IPR000700">
    <property type="entry name" value="PAS-assoc_C"/>
</dbReference>